<organism evidence="1 2">
    <name type="scientific">Daphnia magna</name>
    <dbReference type="NCBI Taxonomy" id="35525"/>
    <lineage>
        <taxon>Eukaryota</taxon>
        <taxon>Metazoa</taxon>
        <taxon>Ecdysozoa</taxon>
        <taxon>Arthropoda</taxon>
        <taxon>Crustacea</taxon>
        <taxon>Branchiopoda</taxon>
        <taxon>Diplostraca</taxon>
        <taxon>Cladocera</taxon>
        <taxon>Anomopoda</taxon>
        <taxon>Daphniidae</taxon>
        <taxon>Daphnia</taxon>
    </lineage>
</organism>
<dbReference type="Proteomes" id="UP001234178">
    <property type="component" value="Unassembled WGS sequence"/>
</dbReference>
<keyword evidence="2" id="KW-1185">Reference proteome</keyword>
<dbReference type="EMBL" id="JAOYFB010000036">
    <property type="protein sequence ID" value="KAK4021665.1"/>
    <property type="molecule type" value="Genomic_DNA"/>
</dbReference>
<sequence length="97" mass="11278">MPTLFIPAAGKVEVSRNVLIDETKVSFDVWLNKTNLSADPFAKLTYEIWEQIDNNNQPVINLFHWFKPEVEPMNWEYMEIQLNALVQHVNPGIILPI</sequence>
<name>A0ABR0A938_9CRUS</name>
<proteinExistence type="predicted"/>
<reference evidence="1 2" key="1">
    <citation type="journal article" date="2023" name="Nucleic Acids Res.">
        <title>The hologenome of Daphnia magna reveals possible DNA methylation and microbiome-mediated evolution of the host genome.</title>
        <authorList>
            <person name="Chaturvedi A."/>
            <person name="Li X."/>
            <person name="Dhandapani V."/>
            <person name="Marshall H."/>
            <person name="Kissane S."/>
            <person name="Cuenca-Cambronero M."/>
            <person name="Asole G."/>
            <person name="Calvet F."/>
            <person name="Ruiz-Romero M."/>
            <person name="Marangio P."/>
            <person name="Guigo R."/>
            <person name="Rago D."/>
            <person name="Mirbahai L."/>
            <person name="Eastwood N."/>
            <person name="Colbourne J.K."/>
            <person name="Zhou J."/>
            <person name="Mallon E."/>
            <person name="Orsini L."/>
        </authorList>
    </citation>
    <scope>NUCLEOTIDE SEQUENCE [LARGE SCALE GENOMIC DNA]</scope>
    <source>
        <strain evidence="1">LRV0_1</strain>
    </source>
</reference>
<evidence type="ECO:0000313" key="2">
    <source>
        <dbReference type="Proteomes" id="UP001234178"/>
    </source>
</evidence>
<evidence type="ECO:0000313" key="1">
    <source>
        <dbReference type="EMBL" id="KAK4021665.1"/>
    </source>
</evidence>
<accession>A0ABR0A938</accession>
<protein>
    <submittedName>
        <fullName evidence="1">Uncharacterized protein</fullName>
    </submittedName>
</protein>
<comment type="caution">
    <text evidence="1">The sequence shown here is derived from an EMBL/GenBank/DDBJ whole genome shotgun (WGS) entry which is preliminary data.</text>
</comment>
<gene>
    <name evidence="1" type="ORF">OUZ56_003575</name>
</gene>